<dbReference type="SMART" id="SM00886">
    <property type="entry name" value="Dabb"/>
    <property type="match status" value="1"/>
</dbReference>
<dbReference type="RefSeq" id="WP_105001589.1">
    <property type="nucleotide sequence ID" value="NZ_MQVX01000001.1"/>
</dbReference>
<evidence type="ECO:0000313" key="2">
    <source>
        <dbReference type="EMBL" id="PQJ15923.1"/>
    </source>
</evidence>
<protein>
    <recommendedName>
        <fullName evidence="1">Stress-response A/B barrel domain-containing protein</fullName>
    </recommendedName>
</protein>
<dbReference type="AlphaFoldDB" id="A0A2S7T7L5"/>
<dbReference type="PROSITE" id="PS51502">
    <property type="entry name" value="S_R_A_B_BARREL"/>
    <property type="match status" value="1"/>
</dbReference>
<keyword evidence="3" id="KW-1185">Reference proteome</keyword>
<dbReference type="InterPro" id="IPR013097">
    <property type="entry name" value="Dabb"/>
</dbReference>
<dbReference type="SUPFAM" id="SSF54909">
    <property type="entry name" value="Dimeric alpha+beta barrel"/>
    <property type="match status" value="1"/>
</dbReference>
<evidence type="ECO:0000313" key="3">
    <source>
        <dbReference type="Proteomes" id="UP000239366"/>
    </source>
</evidence>
<organism evidence="2 3">
    <name type="scientific">Aureicoccus marinus</name>
    <dbReference type="NCBI Taxonomy" id="754435"/>
    <lineage>
        <taxon>Bacteria</taxon>
        <taxon>Pseudomonadati</taxon>
        <taxon>Bacteroidota</taxon>
        <taxon>Flavobacteriia</taxon>
        <taxon>Flavobacteriales</taxon>
        <taxon>Flavobacteriaceae</taxon>
        <taxon>Aureicoccus</taxon>
    </lineage>
</organism>
<dbReference type="Gene3D" id="3.30.70.100">
    <property type="match status" value="1"/>
</dbReference>
<accession>A0A2S7T7L5</accession>
<sequence>MNKLFPLILLALCVSCVQPRPEPKEEAAPEAQAVKLEFDPHFSHTVFIWLKNPDSAEDRQAFETALETFLENSEYAQTNFVGIPPKATREVVDDSYTYQLTVTFASTEDQQAYQDEPAHLLFIEQASPLWNKVVVYDALPYKELD</sequence>
<comment type="caution">
    <text evidence="2">The sequence shown here is derived from an EMBL/GenBank/DDBJ whole genome shotgun (WGS) entry which is preliminary data.</text>
</comment>
<dbReference type="Proteomes" id="UP000239366">
    <property type="component" value="Unassembled WGS sequence"/>
</dbReference>
<feature type="domain" description="Stress-response A/B barrel" evidence="1">
    <location>
        <begin position="42"/>
        <end position="138"/>
    </location>
</feature>
<dbReference type="EMBL" id="MQVX01000001">
    <property type="protein sequence ID" value="PQJ15923.1"/>
    <property type="molecule type" value="Genomic_DNA"/>
</dbReference>
<proteinExistence type="predicted"/>
<gene>
    <name evidence="2" type="ORF">BST99_09475</name>
</gene>
<evidence type="ECO:0000259" key="1">
    <source>
        <dbReference type="PROSITE" id="PS51502"/>
    </source>
</evidence>
<dbReference type="OrthoDB" id="7189263at2"/>
<dbReference type="Pfam" id="PF07876">
    <property type="entry name" value="Dabb"/>
    <property type="match status" value="1"/>
</dbReference>
<name>A0A2S7T7L5_9FLAO</name>
<dbReference type="InterPro" id="IPR011008">
    <property type="entry name" value="Dimeric_a/b-barrel"/>
</dbReference>
<reference evidence="3" key="1">
    <citation type="submission" date="2016-11" db="EMBL/GenBank/DDBJ databases">
        <title>Trade-off between light-utilization and light-protection in marine flavobacteria.</title>
        <authorList>
            <person name="Kumagai Y."/>
            <person name="Yoshizawa S."/>
            <person name="Kogure K."/>
        </authorList>
    </citation>
    <scope>NUCLEOTIDE SEQUENCE [LARGE SCALE GENOMIC DNA]</scope>
    <source>
        <strain evidence="3">SG-18</strain>
    </source>
</reference>